<evidence type="ECO:0000313" key="4">
    <source>
        <dbReference type="EMBL" id="GER54393.1"/>
    </source>
</evidence>
<gene>
    <name evidence="4" type="ORF">STAS_31965</name>
</gene>
<keyword evidence="3" id="KW-0732">Signal</keyword>
<sequence>MSSPFLVCCLIITGAHLILADTKEKQYGLAQSPTIRKLGKHEPVPGPSPHEGVKREESVVAEQEAELENHHGHHHHRADKSIAGGGVIIGGLVTTFLVTVFCYLRATRRRTVVAPAGSPTGTPPREKESVECGHVRINT</sequence>
<dbReference type="Proteomes" id="UP000325081">
    <property type="component" value="Unassembled WGS sequence"/>
</dbReference>
<feature type="transmembrane region" description="Helical" evidence="2">
    <location>
        <begin position="82"/>
        <end position="104"/>
    </location>
</feature>
<evidence type="ECO:0000256" key="1">
    <source>
        <dbReference type="SAM" id="MobiDB-lite"/>
    </source>
</evidence>
<evidence type="ECO:0000256" key="2">
    <source>
        <dbReference type="SAM" id="Phobius"/>
    </source>
</evidence>
<dbReference type="OrthoDB" id="686454at2759"/>
<reference evidence="5" key="1">
    <citation type="journal article" date="2019" name="Curr. Biol.">
        <title>Genome Sequence of Striga asiatica Provides Insight into the Evolution of Plant Parasitism.</title>
        <authorList>
            <person name="Yoshida S."/>
            <person name="Kim S."/>
            <person name="Wafula E.K."/>
            <person name="Tanskanen J."/>
            <person name="Kim Y.M."/>
            <person name="Honaas L."/>
            <person name="Yang Z."/>
            <person name="Spallek T."/>
            <person name="Conn C.E."/>
            <person name="Ichihashi Y."/>
            <person name="Cheong K."/>
            <person name="Cui S."/>
            <person name="Der J.P."/>
            <person name="Gundlach H."/>
            <person name="Jiao Y."/>
            <person name="Hori C."/>
            <person name="Ishida J.K."/>
            <person name="Kasahara H."/>
            <person name="Kiba T."/>
            <person name="Kim M.S."/>
            <person name="Koo N."/>
            <person name="Laohavisit A."/>
            <person name="Lee Y.H."/>
            <person name="Lumba S."/>
            <person name="McCourt P."/>
            <person name="Mortimer J.C."/>
            <person name="Mutuku J.M."/>
            <person name="Nomura T."/>
            <person name="Sasaki-Sekimoto Y."/>
            <person name="Seto Y."/>
            <person name="Wang Y."/>
            <person name="Wakatake T."/>
            <person name="Sakakibara H."/>
            <person name="Demura T."/>
            <person name="Yamaguchi S."/>
            <person name="Yoneyama K."/>
            <person name="Manabe R.I."/>
            <person name="Nelson D.C."/>
            <person name="Schulman A.H."/>
            <person name="Timko M.P."/>
            <person name="dePamphilis C.W."/>
            <person name="Choi D."/>
            <person name="Shirasu K."/>
        </authorList>
    </citation>
    <scope>NUCLEOTIDE SEQUENCE [LARGE SCALE GENOMIC DNA]</scope>
    <source>
        <strain evidence="5">cv. UVA1</strain>
    </source>
</reference>
<evidence type="ECO:0000313" key="5">
    <source>
        <dbReference type="Proteomes" id="UP000325081"/>
    </source>
</evidence>
<feature type="region of interest" description="Disordered" evidence="1">
    <location>
        <begin position="33"/>
        <end position="78"/>
    </location>
</feature>
<evidence type="ECO:0000256" key="3">
    <source>
        <dbReference type="SAM" id="SignalP"/>
    </source>
</evidence>
<keyword evidence="5" id="KW-1185">Reference proteome</keyword>
<feature type="chain" id="PRO_5022690094" evidence="3">
    <location>
        <begin position="21"/>
        <end position="139"/>
    </location>
</feature>
<comment type="caution">
    <text evidence="4">The sequence shown here is derived from an EMBL/GenBank/DDBJ whole genome shotgun (WGS) entry which is preliminary data.</text>
</comment>
<proteinExistence type="predicted"/>
<feature type="signal peptide" evidence="3">
    <location>
        <begin position="1"/>
        <end position="20"/>
    </location>
</feature>
<name>A0A5A7R9J4_STRAF</name>
<dbReference type="AlphaFoldDB" id="A0A5A7R9J4"/>
<organism evidence="4 5">
    <name type="scientific">Striga asiatica</name>
    <name type="common">Asiatic witchweed</name>
    <name type="synonym">Buchnera asiatica</name>
    <dbReference type="NCBI Taxonomy" id="4170"/>
    <lineage>
        <taxon>Eukaryota</taxon>
        <taxon>Viridiplantae</taxon>
        <taxon>Streptophyta</taxon>
        <taxon>Embryophyta</taxon>
        <taxon>Tracheophyta</taxon>
        <taxon>Spermatophyta</taxon>
        <taxon>Magnoliopsida</taxon>
        <taxon>eudicotyledons</taxon>
        <taxon>Gunneridae</taxon>
        <taxon>Pentapetalae</taxon>
        <taxon>asterids</taxon>
        <taxon>lamiids</taxon>
        <taxon>Lamiales</taxon>
        <taxon>Orobanchaceae</taxon>
        <taxon>Buchnereae</taxon>
        <taxon>Striga</taxon>
    </lineage>
</organism>
<protein>
    <submittedName>
        <fullName evidence="4">F3L24.15 protein</fullName>
    </submittedName>
</protein>
<dbReference type="PANTHER" id="PTHR34558:SF9">
    <property type="entry name" value="F3L24.15 PROTEIN"/>
    <property type="match status" value="1"/>
</dbReference>
<accession>A0A5A7R9J4</accession>
<keyword evidence="2" id="KW-0812">Transmembrane</keyword>
<dbReference type="PANTHER" id="PTHR34558">
    <property type="entry name" value="EXPRESSED PROTEIN"/>
    <property type="match status" value="1"/>
</dbReference>
<dbReference type="EMBL" id="BKCP01011070">
    <property type="protein sequence ID" value="GER54393.1"/>
    <property type="molecule type" value="Genomic_DNA"/>
</dbReference>
<keyword evidence="2" id="KW-1133">Transmembrane helix</keyword>
<keyword evidence="2" id="KW-0472">Membrane</keyword>